<organism evidence="1">
    <name type="scientific">marine metagenome</name>
    <dbReference type="NCBI Taxonomy" id="408172"/>
    <lineage>
        <taxon>unclassified sequences</taxon>
        <taxon>metagenomes</taxon>
        <taxon>ecological metagenomes</taxon>
    </lineage>
</organism>
<gene>
    <name evidence="1" type="ORF">METZ01_LOCUS284972</name>
</gene>
<dbReference type="AlphaFoldDB" id="A0A382L584"/>
<dbReference type="EMBL" id="UINC01084989">
    <property type="protein sequence ID" value="SVC32118.1"/>
    <property type="molecule type" value="Genomic_DNA"/>
</dbReference>
<name>A0A382L584_9ZZZZ</name>
<evidence type="ECO:0000313" key="1">
    <source>
        <dbReference type="EMBL" id="SVC32118.1"/>
    </source>
</evidence>
<reference evidence="1" key="1">
    <citation type="submission" date="2018-05" db="EMBL/GenBank/DDBJ databases">
        <authorList>
            <person name="Lanie J.A."/>
            <person name="Ng W.-L."/>
            <person name="Kazmierczak K.M."/>
            <person name="Andrzejewski T.M."/>
            <person name="Davidsen T.M."/>
            <person name="Wayne K.J."/>
            <person name="Tettelin H."/>
            <person name="Glass J.I."/>
            <person name="Rusch D."/>
            <person name="Podicherti R."/>
            <person name="Tsui H.-C.T."/>
            <person name="Winkler M.E."/>
        </authorList>
    </citation>
    <scope>NUCLEOTIDE SEQUENCE</scope>
</reference>
<protein>
    <submittedName>
        <fullName evidence="1">Uncharacterized protein</fullName>
    </submittedName>
</protein>
<sequence>MRNQSDAANYFQSGPALLSISGGTNSTVTYRILNDGTLTFEKNSTTYTLADGISYSESGFSYFDSGYNDITPAAGNTLSEAQAPNVHLAKINICFTEQEDTLELSTHMYPNNFRFGSKKSYHQ</sequence>
<proteinExistence type="predicted"/>
<accession>A0A382L584</accession>